<proteinExistence type="predicted"/>
<feature type="chain" id="PRO_5045300592" evidence="1">
    <location>
        <begin position="21"/>
        <end position="303"/>
    </location>
</feature>
<keyword evidence="3" id="KW-1185">Reference proteome</keyword>
<dbReference type="InterPro" id="IPR012467">
    <property type="entry name" value="DUF1684"/>
</dbReference>
<organism evidence="2 3">
    <name type="scientific">Corallincola platygyrae</name>
    <dbReference type="NCBI Taxonomy" id="1193278"/>
    <lineage>
        <taxon>Bacteria</taxon>
        <taxon>Pseudomonadati</taxon>
        <taxon>Pseudomonadota</taxon>
        <taxon>Gammaproteobacteria</taxon>
        <taxon>Alteromonadales</taxon>
        <taxon>Psychromonadaceae</taxon>
        <taxon>Corallincola</taxon>
    </lineage>
</organism>
<gene>
    <name evidence="2" type="ORF">ACFSJ3_05735</name>
</gene>
<dbReference type="Pfam" id="PF07920">
    <property type="entry name" value="DUF1684"/>
    <property type="match status" value="1"/>
</dbReference>
<evidence type="ECO:0000313" key="2">
    <source>
        <dbReference type="EMBL" id="MFD2095480.1"/>
    </source>
</evidence>
<dbReference type="Proteomes" id="UP001597380">
    <property type="component" value="Unassembled WGS sequence"/>
</dbReference>
<name>A0ABW4XJL8_9GAMM</name>
<reference evidence="3" key="1">
    <citation type="journal article" date="2019" name="Int. J. Syst. Evol. Microbiol.">
        <title>The Global Catalogue of Microorganisms (GCM) 10K type strain sequencing project: providing services to taxonomists for standard genome sequencing and annotation.</title>
        <authorList>
            <consortium name="The Broad Institute Genomics Platform"/>
            <consortium name="The Broad Institute Genome Sequencing Center for Infectious Disease"/>
            <person name="Wu L."/>
            <person name="Ma J."/>
        </authorList>
    </citation>
    <scope>NUCLEOTIDE SEQUENCE [LARGE SCALE GENOMIC DNA]</scope>
    <source>
        <strain evidence="3">CGMCC 1.10992</strain>
    </source>
</reference>
<dbReference type="RefSeq" id="WP_345341478.1">
    <property type="nucleotide sequence ID" value="NZ_BAABLI010000028.1"/>
</dbReference>
<accession>A0ABW4XJL8</accession>
<comment type="caution">
    <text evidence="2">The sequence shown here is derived from an EMBL/GenBank/DDBJ whole genome shotgun (WGS) entry which is preliminary data.</text>
</comment>
<keyword evidence="1" id="KW-0732">Signal</keyword>
<dbReference type="PANTHER" id="PTHR41913:SF1">
    <property type="entry name" value="DUF1684 DOMAIN-CONTAINING PROTEIN"/>
    <property type="match status" value="1"/>
</dbReference>
<evidence type="ECO:0000313" key="3">
    <source>
        <dbReference type="Proteomes" id="UP001597380"/>
    </source>
</evidence>
<feature type="signal peptide" evidence="1">
    <location>
        <begin position="1"/>
        <end position="20"/>
    </location>
</feature>
<sequence>MLNRSVAVLASLSAVISISACSPTITEEQLKAADEWAAWVEAENAQTRDPERSFLNILDAVYMRPGDNAVLDLSALSESIRWYKQDDEYQIAPNDRLQLSFDGENVLISALGKYTPFSSDQKYPLPNDSLFVTTGQLHDNGLRAFIRDPNHAKVVNFAGHNYYEYNFDARVEGEFIPAKEHKTVSFQTVQGLTNTLVKVGKVTFEYQGDEMSLSAYHGDGKAPMDYLLFLFKDKTNGDTTYGGGRELVVNLPKDGSKTFVVDFNRTFNLNCAHSTFWNCPIIWDPSLDVAIEAGEKLPHGYDS</sequence>
<dbReference type="EMBL" id="JBHUHT010000009">
    <property type="protein sequence ID" value="MFD2095480.1"/>
    <property type="molecule type" value="Genomic_DNA"/>
</dbReference>
<protein>
    <submittedName>
        <fullName evidence="2">DUF1684 domain-containing protein</fullName>
    </submittedName>
</protein>
<dbReference type="PANTHER" id="PTHR41913">
    <property type="entry name" value="DUF1684 DOMAIN-CONTAINING PROTEIN"/>
    <property type="match status" value="1"/>
</dbReference>
<dbReference type="PROSITE" id="PS51257">
    <property type="entry name" value="PROKAR_LIPOPROTEIN"/>
    <property type="match status" value="1"/>
</dbReference>
<evidence type="ECO:0000256" key="1">
    <source>
        <dbReference type="SAM" id="SignalP"/>
    </source>
</evidence>